<evidence type="ECO:0000256" key="4">
    <source>
        <dbReference type="ARBA" id="ARBA00022801"/>
    </source>
</evidence>
<dbReference type="Gene3D" id="3.30.870.10">
    <property type="entry name" value="Endonuclease Chain A"/>
    <property type="match status" value="3"/>
</dbReference>
<dbReference type="Proteomes" id="UP000887578">
    <property type="component" value="Unplaced"/>
</dbReference>
<protein>
    <recommendedName>
        <fullName evidence="2">phospholipase D</fullName>
        <ecNumber evidence="2">3.1.4.4</ecNumber>
    </recommendedName>
</protein>
<sequence length="473" mass="54592">MYHGHCHATFLWTHHEKFIVVDQLIAFVGGIDLTYGRWDDHRHVLSDLGYVDVLPSIKNEQTESIESALTSAVDAATKAIIADTNLSELRKNKRKPHRRIELLFLKLGGECLEKNAFSITQSEQQNGKRMFKLSKLKGPKNVFEEDLSEAAIDGTEFHNAEDVSFTVDSDKVTLLTPLDSTEKDISKEKPQLSNYSKILSNSIIQTYQKTIPEGTDLIRISVINPDPYEIHETTAHTFGGTHSYSKNPFRRLYENIAIQLRRLAFSRESKTIEEYVINFYVIQKQQVEIGKKENAGKLFPGKDYVNFIFKDIVDADDAFSDFTDRYNMPRMPWHDSQTGTYGEAARDVARHFIQRWNAAKREKLRNNDAYPYLIPKSYDNIRVPSAIINEDMYKTEVQVLRSVTRWSALTDKTEDSIHQAYISLMENAKHYIYIENQFFVSMINNADVSNEISKTICDRIIRAHRYVLSLIIR</sequence>
<dbReference type="PANTHER" id="PTHR18896:SF76">
    <property type="entry name" value="PHOSPHOLIPASE"/>
    <property type="match status" value="1"/>
</dbReference>
<comment type="catalytic activity">
    <reaction evidence="1">
        <text>a 1,2-diacyl-sn-glycero-3-phosphocholine + H2O = a 1,2-diacyl-sn-glycero-3-phosphate + choline + H(+)</text>
        <dbReference type="Rhea" id="RHEA:14445"/>
        <dbReference type="ChEBI" id="CHEBI:15354"/>
        <dbReference type="ChEBI" id="CHEBI:15377"/>
        <dbReference type="ChEBI" id="CHEBI:15378"/>
        <dbReference type="ChEBI" id="CHEBI:57643"/>
        <dbReference type="ChEBI" id="CHEBI:58608"/>
        <dbReference type="EC" id="3.1.4.4"/>
    </reaction>
</comment>
<dbReference type="SMART" id="SM00155">
    <property type="entry name" value="PLDc"/>
    <property type="match status" value="1"/>
</dbReference>
<evidence type="ECO:0000256" key="1">
    <source>
        <dbReference type="ARBA" id="ARBA00000798"/>
    </source>
</evidence>
<dbReference type="PROSITE" id="PS50035">
    <property type="entry name" value="PLD"/>
    <property type="match status" value="1"/>
</dbReference>
<keyword evidence="5" id="KW-0442">Lipid degradation</keyword>
<evidence type="ECO:0000313" key="8">
    <source>
        <dbReference type="Proteomes" id="UP000887578"/>
    </source>
</evidence>
<keyword evidence="8" id="KW-1185">Reference proteome</keyword>
<keyword evidence="6" id="KW-0443">Lipid metabolism</keyword>
<dbReference type="GO" id="GO:0009395">
    <property type="term" value="P:phospholipid catabolic process"/>
    <property type="evidence" value="ECO:0007669"/>
    <property type="project" value="TreeGrafter"/>
</dbReference>
<dbReference type="EC" id="3.1.4.4" evidence="2"/>
<evidence type="ECO:0000313" key="9">
    <source>
        <dbReference type="WBParaSite" id="PDA_v2.g10332.t1"/>
    </source>
</evidence>
<dbReference type="InterPro" id="IPR001736">
    <property type="entry name" value="PLipase_D/transphosphatidylase"/>
</dbReference>
<dbReference type="PANTHER" id="PTHR18896">
    <property type="entry name" value="PHOSPHOLIPASE D"/>
    <property type="match status" value="1"/>
</dbReference>
<evidence type="ECO:0000256" key="3">
    <source>
        <dbReference type="ARBA" id="ARBA00022737"/>
    </source>
</evidence>
<accession>A0A914NY01</accession>
<keyword evidence="3" id="KW-0677">Repeat</keyword>
<reference evidence="9" key="1">
    <citation type="submission" date="2022-11" db="UniProtKB">
        <authorList>
            <consortium name="WormBaseParasite"/>
        </authorList>
    </citation>
    <scope>IDENTIFICATION</scope>
</reference>
<proteinExistence type="predicted"/>
<dbReference type="GO" id="GO:0060627">
    <property type="term" value="P:regulation of vesicle-mediated transport"/>
    <property type="evidence" value="ECO:0007669"/>
    <property type="project" value="TreeGrafter"/>
</dbReference>
<dbReference type="AlphaFoldDB" id="A0A914NY01"/>
<evidence type="ECO:0000256" key="6">
    <source>
        <dbReference type="ARBA" id="ARBA00023098"/>
    </source>
</evidence>
<dbReference type="Pfam" id="PF00614">
    <property type="entry name" value="PLDc"/>
    <property type="match status" value="1"/>
</dbReference>
<dbReference type="InterPro" id="IPR015679">
    <property type="entry name" value="PLipase_D_fam"/>
</dbReference>
<feature type="domain" description="PLD phosphodiesterase" evidence="7">
    <location>
        <begin position="10"/>
        <end position="37"/>
    </location>
</feature>
<evidence type="ECO:0000256" key="2">
    <source>
        <dbReference type="ARBA" id="ARBA00012027"/>
    </source>
</evidence>
<dbReference type="SUPFAM" id="SSF56024">
    <property type="entry name" value="Phospholipase D/nuclease"/>
    <property type="match status" value="3"/>
</dbReference>
<name>A0A914NY01_9BILA</name>
<evidence type="ECO:0000259" key="7">
    <source>
        <dbReference type="PROSITE" id="PS50035"/>
    </source>
</evidence>
<evidence type="ECO:0000256" key="5">
    <source>
        <dbReference type="ARBA" id="ARBA00022963"/>
    </source>
</evidence>
<keyword evidence="4" id="KW-0378">Hydrolase</keyword>
<dbReference type="GO" id="GO:0004630">
    <property type="term" value="F:phospholipase D activity"/>
    <property type="evidence" value="ECO:0007669"/>
    <property type="project" value="UniProtKB-EC"/>
</dbReference>
<dbReference type="WBParaSite" id="PDA_v2.g10332.t1">
    <property type="protein sequence ID" value="PDA_v2.g10332.t1"/>
    <property type="gene ID" value="PDA_v2.g10332"/>
</dbReference>
<organism evidence="8 9">
    <name type="scientific">Panagrolaimus davidi</name>
    <dbReference type="NCBI Taxonomy" id="227884"/>
    <lineage>
        <taxon>Eukaryota</taxon>
        <taxon>Metazoa</taxon>
        <taxon>Ecdysozoa</taxon>
        <taxon>Nematoda</taxon>
        <taxon>Chromadorea</taxon>
        <taxon>Rhabditida</taxon>
        <taxon>Tylenchina</taxon>
        <taxon>Panagrolaimomorpha</taxon>
        <taxon>Panagrolaimoidea</taxon>
        <taxon>Panagrolaimidae</taxon>
        <taxon>Panagrolaimus</taxon>
    </lineage>
</organism>